<gene>
    <name evidence="1" type="ORF">WMW72_31710</name>
</gene>
<proteinExistence type="predicted"/>
<dbReference type="RefSeq" id="WP_341419603.1">
    <property type="nucleotide sequence ID" value="NZ_JBBPCC010000030.1"/>
</dbReference>
<keyword evidence="2" id="KW-1185">Reference proteome</keyword>
<accession>A0ABU9DUC6</accession>
<reference evidence="1 2" key="1">
    <citation type="submission" date="2024-04" db="EMBL/GenBank/DDBJ databases">
        <title>draft genome sequnece of Paenibacillus filicis.</title>
        <authorList>
            <person name="Kim D.-U."/>
        </authorList>
    </citation>
    <scope>NUCLEOTIDE SEQUENCE [LARGE SCALE GENOMIC DNA]</scope>
    <source>
        <strain evidence="1 2">KACC14197</strain>
    </source>
</reference>
<evidence type="ECO:0000313" key="1">
    <source>
        <dbReference type="EMBL" id="MEK8132472.1"/>
    </source>
</evidence>
<evidence type="ECO:0000313" key="2">
    <source>
        <dbReference type="Proteomes" id="UP001469365"/>
    </source>
</evidence>
<sequence length="61" mass="6783">MSKPIGHPAISQEIVELTPADFMLIVDCKNVRRAEKPRTSADVRGFCRIVQPWTAVCSSIL</sequence>
<protein>
    <submittedName>
        <fullName evidence="1">Uncharacterized protein</fullName>
    </submittedName>
</protein>
<comment type="caution">
    <text evidence="1">The sequence shown here is derived from an EMBL/GenBank/DDBJ whole genome shotgun (WGS) entry which is preliminary data.</text>
</comment>
<organism evidence="1 2">
    <name type="scientific">Paenibacillus filicis</name>
    <dbReference type="NCBI Taxonomy" id="669464"/>
    <lineage>
        <taxon>Bacteria</taxon>
        <taxon>Bacillati</taxon>
        <taxon>Bacillota</taxon>
        <taxon>Bacilli</taxon>
        <taxon>Bacillales</taxon>
        <taxon>Paenibacillaceae</taxon>
        <taxon>Paenibacillus</taxon>
    </lineage>
</organism>
<dbReference type="Proteomes" id="UP001469365">
    <property type="component" value="Unassembled WGS sequence"/>
</dbReference>
<name>A0ABU9DUC6_9BACL</name>
<dbReference type="EMBL" id="JBBPCC010000030">
    <property type="protein sequence ID" value="MEK8132472.1"/>
    <property type="molecule type" value="Genomic_DNA"/>
</dbReference>